<reference evidence="2 3" key="1">
    <citation type="journal article" date="2020" name="Nat. Food">
        <title>A phased Vanilla planifolia genome enables genetic improvement of flavour and production.</title>
        <authorList>
            <person name="Hasing T."/>
            <person name="Tang H."/>
            <person name="Brym M."/>
            <person name="Khazi F."/>
            <person name="Huang T."/>
            <person name="Chambers A.H."/>
        </authorList>
    </citation>
    <scope>NUCLEOTIDE SEQUENCE [LARGE SCALE GENOMIC DNA]</scope>
    <source>
        <tissue evidence="2">Leaf</tissue>
    </source>
</reference>
<dbReference type="GO" id="GO:0009507">
    <property type="term" value="C:chloroplast"/>
    <property type="evidence" value="ECO:0007669"/>
    <property type="project" value="TreeGrafter"/>
</dbReference>
<dbReference type="AlphaFoldDB" id="A0A835U960"/>
<comment type="caution">
    <text evidence="2">The sequence shown here is derived from an EMBL/GenBank/DDBJ whole genome shotgun (WGS) entry which is preliminary data.</text>
</comment>
<keyword evidence="3" id="KW-1185">Reference proteome</keyword>
<dbReference type="Gene3D" id="3.40.630.30">
    <property type="match status" value="1"/>
</dbReference>
<name>A0A835U960_VANPL</name>
<dbReference type="EMBL" id="JADCNL010000014">
    <property type="protein sequence ID" value="KAG0453022.1"/>
    <property type="molecule type" value="Genomic_DNA"/>
</dbReference>
<dbReference type="Pfam" id="PF00583">
    <property type="entry name" value="Acetyltransf_1"/>
    <property type="match status" value="1"/>
</dbReference>
<accession>A0A835U960</accession>
<dbReference type="PANTHER" id="PTHR47876">
    <property type="entry name" value="OS08G0260000 PROTEIN"/>
    <property type="match status" value="1"/>
</dbReference>
<dbReference type="OrthoDB" id="1928982at2759"/>
<proteinExistence type="predicted"/>
<gene>
    <name evidence="2" type="ORF">HPP92_025686</name>
</gene>
<dbReference type="CDD" id="cd04301">
    <property type="entry name" value="NAT_SF"/>
    <property type="match status" value="1"/>
</dbReference>
<dbReference type="PANTHER" id="PTHR47876:SF2">
    <property type="entry name" value="GCN5-RELATED N-ACETYLTRANSFERASE 7, CHLOROPLASTIC"/>
    <property type="match status" value="1"/>
</dbReference>
<dbReference type="GO" id="GO:0016747">
    <property type="term" value="F:acyltransferase activity, transferring groups other than amino-acyl groups"/>
    <property type="evidence" value="ECO:0007669"/>
    <property type="project" value="InterPro"/>
</dbReference>
<evidence type="ECO:0000313" key="2">
    <source>
        <dbReference type="EMBL" id="KAG0453022.1"/>
    </source>
</evidence>
<dbReference type="InterPro" id="IPR016181">
    <property type="entry name" value="Acyl_CoA_acyltransferase"/>
</dbReference>
<evidence type="ECO:0000259" key="1">
    <source>
        <dbReference type="PROSITE" id="PS51186"/>
    </source>
</evidence>
<evidence type="ECO:0000313" key="3">
    <source>
        <dbReference type="Proteomes" id="UP000636800"/>
    </source>
</evidence>
<dbReference type="InterPro" id="IPR000182">
    <property type="entry name" value="GNAT_dom"/>
</dbReference>
<feature type="domain" description="N-acetyltransferase" evidence="1">
    <location>
        <begin position="121"/>
        <end position="285"/>
    </location>
</feature>
<dbReference type="Proteomes" id="UP000636800">
    <property type="component" value="Unassembled WGS sequence"/>
</dbReference>
<organism evidence="2 3">
    <name type="scientific">Vanilla planifolia</name>
    <name type="common">Vanilla</name>
    <dbReference type="NCBI Taxonomy" id="51239"/>
    <lineage>
        <taxon>Eukaryota</taxon>
        <taxon>Viridiplantae</taxon>
        <taxon>Streptophyta</taxon>
        <taxon>Embryophyta</taxon>
        <taxon>Tracheophyta</taxon>
        <taxon>Spermatophyta</taxon>
        <taxon>Magnoliopsida</taxon>
        <taxon>Liliopsida</taxon>
        <taxon>Asparagales</taxon>
        <taxon>Orchidaceae</taxon>
        <taxon>Vanilloideae</taxon>
        <taxon>Vanilleae</taxon>
        <taxon>Vanilla</taxon>
    </lineage>
</organism>
<dbReference type="SUPFAM" id="SSF55729">
    <property type="entry name" value="Acyl-CoA N-acyltransferases (Nat)"/>
    <property type="match status" value="1"/>
</dbReference>
<dbReference type="PROSITE" id="PS51186">
    <property type="entry name" value="GNAT"/>
    <property type="match status" value="1"/>
</dbReference>
<sequence>MFMLSAYLSSPSLSLPSTGRRVPYSYPFSHVTLIRTVVVSKGVALSHLPCSSGPAQQQLAVTDLRDHDSVAVDLTFSAIKECLSDAELRAAVSLRIRTFYNFKQSFGVEDYKRYLLEREYEALKERIAGKWMTFKRVSCINVTIPVSPTFESFYELYSSCKVSYGGNEHIVVGTLDVNQCFGLADEIIGKKPEGSGSDLRRAYLSNLCVAKELHRNGLGYALVSNSKIVARQWGVTDLYVHVAKDNEAAQRLYDKCGFVYENEEPAWQARFLGRPQRFLLWFDLREDNL</sequence>
<protein>
    <recommendedName>
        <fullName evidence="1">N-acetyltransferase domain-containing protein</fullName>
    </recommendedName>
</protein>